<dbReference type="SFLD" id="SFLDS00003">
    <property type="entry name" value="Haloacid_Dehalogenase"/>
    <property type="match status" value="1"/>
</dbReference>
<dbReference type="Gene3D" id="3.40.50.1000">
    <property type="entry name" value="HAD superfamily/HAD-like"/>
    <property type="match status" value="1"/>
</dbReference>
<dbReference type="InterPro" id="IPR036412">
    <property type="entry name" value="HAD-like_sf"/>
</dbReference>
<dbReference type="NCBIfam" id="TIGR01549">
    <property type="entry name" value="HAD-SF-IA-v1"/>
    <property type="match status" value="1"/>
</dbReference>
<dbReference type="Proteomes" id="UP000262969">
    <property type="component" value="Unassembled WGS sequence"/>
</dbReference>
<accession>A0A3D2X808</accession>
<dbReference type="EMBL" id="DPVV01000402">
    <property type="protein sequence ID" value="HCL03116.1"/>
    <property type="molecule type" value="Genomic_DNA"/>
</dbReference>
<protein>
    <submittedName>
        <fullName evidence="1">HAD family hydrolase</fullName>
    </submittedName>
</protein>
<dbReference type="InterPro" id="IPR050155">
    <property type="entry name" value="HAD-like_hydrolase_sf"/>
</dbReference>
<dbReference type="Pfam" id="PF13419">
    <property type="entry name" value="HAD_2"/>
    <property type="match status" value="1"/>
</dbReference>
<dbReference type="InterPro" id="IPR023198">
    <property type="entry name" value="PGP-like_dom2"/>
</dbReference>
<organism evidence="1 2">
    <name type="scientific">Lachnoclostridium phytofermentans</name>
    <dbReference type="NCBI Taxonomy" id="66219"/>
    <lineage>
        <taxon>Bacteria</taxon>
        <taxon>Bacillati</taxon>
        <taxon>Bacillota</taxon>
        <taxon>Clostridia</taxon>
        <taxon>Lachnospirales</taxon>
        <taxon>Lachnospiraceae</taxon>
    </lineage>
</organism>
<dbReference type="SFLD" id="SFLDG01135">
    <property type="entry name" value="C1.5.6:_HAD__Beta-PGM__Phospha"/>
    <property type="match status" value="1"/>
</dbReference>
<keyword evidence="1" id="KW-0378">Hydrolase</keyword>
<dbReference type="InterPro" id="IPR041492">
    <property type="entry name" value="HAD_2"/>
</dbReference>
<evidence type="ECO:0000313" key="2">
    <source>
        <dbReference type="Proteomes" id="UP000262969"/>
    </source>
</evidence>
<sequence>MQQIKTVIFDLDGTLLNTLEDLQSSVNATLSTYGYPERSLEEVRQFVGNGVARLMELAVPEQLDSEKSKEVLDNFKLHYAKNCNNKTKPYDGILTLLSDLKNQGYRLAIVSNKFDAAVKDLNQLYFSNFIEIAIGQREGVRKKPYPDTVNIALKELGSCAEEALYIGDSEVDIETAKNASLRMISVDWGFRKREELIQNGAKIIVEKPEDILAYLK</sequence>
<name>A0A3D2X808_9FIRM</name>
<dbReference type="PANTHER" id="PTHR43434:SF1">
    <property type="entry name" value="PHOSPHOGLYCOLATE PHOSPHATASE"/>
    <property type="match status" value="1"/>
</dbReference>
<dbReference type="InterPro" id="IPR023214">
    <property type="entry name" value="HAD_sf"/>
</dbReference>
<dbReference type="FunFam" id="3.40.50.1000:FF:000022">
    <property type="entry name" value="Phosphoglycolate phosphatase"/>
    <property type="match status" value="1"/>
</dbReference>
<dbReference type="SFLD" id="SFLDG01129">
    <property type="entry name" value="C1.5:_HAD__Beta-PGM__Phosphata"/>
    <property type="match status" value="1"/>
</dbReference>
<dbReference type="PANTHER" id="PTHR43434">
    <property type="entry name" value="PHOSPHOGLYCOLATE PHOSPHATASE"/>
    <property type="match status" value="1"/>
</dbReference>
<dbReference type="SUPFAM" id="SSF56784">
    <property type="entry name" value="HAD-like"/>
    <property type="match status" value="1"/>
</dbReference>
<dbReference type="GO" id="GO:0008967">
    <property type="term" value="F:phosphoglycolate phosphatase activity"/>
    <property type="evidence" value="ECO:0007669"/>
    <property type="project" value="TreeGrafter"/>
</dbReference>
<gene>
    <name evidence="1" type="ORF">DHW61_12035</name>
</gene>
<dbReference type="GO" id="GO:0006281">
    <property type="term" value="P:DNA repair"/>
    <property type="evidence" value="ECO:0007669"/>
    <property type="project" value="TreeGrafter"/>
</dbReference>
<dbReference type="NCBIfam" id="TIGR01509">
    <property type="entry name" value="HAD-SF-IA-v3"/>
    <property type="match status" value="1"/>
</dbReference>
<dbReference type="GO" id="GO:0005829">
    <property type="term" value="C:cytosol"/>
    <property type="evidence" value="ECO:0007669"/>
    <property type="project" value="TreeGrafter"/>
</dbReference>
<dbReference type="AlphaFoldDB" id="A0A3D2X808"/>
<evidence type="ECO:0000313" key="1">
    <source>
        <dbReference type="EMBL" id="HCL03116.1"/>
    </source>
</evidence>
<comment type="caution">
    <text evidence="1">The sequence shown here is derived from an EMBL/GenBank/DDBJ whole genome shotgun (WGS) entry which is preliminary data.</text>
</comment>
<proteinExistence type="predicted"/>
<reference evidence="1 2" key="1">
    <citation type="journal article" date="2018" name="Nat. Biotechnol.">
        <title>A standardized bacterial taxonomy based on genome phylogeny substantially revises the tree of life.</title>
        <authorList>
            <person name="Parks D.H."/>
            <person name="Chuvochina M."/>
            <person name="Waite D.W."/>
            <person name="Rinke C."/>
            <person name="Skarshewski A."/>
            <person name="Chaumeil P.A."/>
            <person name="Hugenholtz P."/>
        </authorList>
    </citation>
    <scope>NUCLEOTIDE SEQUENCE [LARGE SCALE GENOMIC DNA]</scope>
    <source>
        <strain evidence="1">UBA11728</strain>
    </source>
</reference>
<dbReference type="InterPro" id="IPR006439">
    <property type="entry name" value="HAD-SF_hydro_IA"/>
</dbReference>
<dbReference type="Gene3D" id="1.10.150.240">
    <property type="entry name" value="Putative phosphatase, domain 2"/>
    <property type="match status" value="1"/>
</dbReference>